<reference evidence="2 3" key="1">
    <citation type="submission" date="2016-03" db="EMBL/GenBank/DDBJ databases">
        <authorList>
            <person name="Ploux O."/>
        </authorList>
    </citation>
    <scope>NUCLEOTIDE SEQUENCE [LARGE SCALE GENOMIC DNA]</scope>
    <source>
        <strain evidence="2 3">URUG2</strain>
    </source>
</reference>
<feature type="compositionally biased region" description="Polar residues" evidence="1">
    <location>
        <begin position="29"/>
        <end position="40"/>
    </location>
</feature>
<sequence length="274" mass="30069">MAKRKSPSASSPPPKVKRQKTKEEVNISAAESSGSASVQESVPLEGTPKPGAKETTKLRVKQTRVKRDGGAQPIPVAKSISSIVRSNIQQVLEFHSKSPPSERSTLDRDGDKRHHATVTELAAIAAIIRICNDYEIIVPTPISLEAINEIVVHRFEKRLGDNPSVTHVVLDFSKRSHLEDSILLKVEGYGLAEVPLLEIEFEMLARDTEIAAANNLFRHMQTVYEESDSSGPVSIEYEEAIEDSDEEGNERQPLFGGTKEVARVGVCPAPLMEI</sequence>
<dbReference type="OrthoDB" id="3891490at2759"/>
<accession>A0A2D3UZN2</accession>
<proteinExistence type="predicted"/>
<dbReference type="Proteomes" id="UP000225277">
    <property type="component" value="Unassembled WGS sequence"/>
</dbReference>
<dbReference type="AlphaFoldDB" id="A0A2D3UZN2"/>
<keyword evidence="3" id="KW-1185">Reference proteome</keyword>
<dbReference type="EMBL" id="FJUY01000003">
    <property type="protein sequence ID" value="CZT16716.1"/>
    <property type="molecule type" value="Genomic_DNA"/>
</dbReference>
<organism evidence="2 3">
    <name type="scientific">Ramularia collo-cygni</name>
    <dbReference type="NCBI Taxonomy" id="112498"/>
    <lineage>
        <taxon>Eukaryota</taxon>
        <taxon>Fungi</taxon>
        <taxon>Dikarya</taxon>
        <taxon>Ascomycota</taxon>
        <taxon>Pezizomycotina</taxon>
        <taxon>Dothideomycetes</taxon>
        <taxon>Dothideomycetidae</taxon>
        <taxon>Mycosphaerellales</taxon>
        <taxon>Mycosphaerellaceae</taxon>
        <taxon>Ramularia</taxon>
    </lineage>
</organism>
<protein>
    <submittedName>
        <fullName evidence="2">Uncharacterized protein</fullName>
    </submittedName>
</protein>
<dbReference type="GeneID" id="35597766"/>
<feature type="region of interest" description="Disordered" evidence="1">
    <location>
        <begin position="1"/>
        <end position="74"/>
    </location>
</feature>
<gene>
    <name evidence="2" type="ORF">RCC_02551</name>
</gene>
<evidence type="ECO:0000313" key="2">
    <source>
        <dbReference type="EMBL" id="CZT16716.1"/>
    </source>
</evidence>
<evidence type="ECO:0000313" key="3">
    <source>
        <dbReference type="Proteomes" id="UP000225277"/>
    </source>
</evidence>
<name>A0A2D3UZN2_9PEZI</name>
<evidence type="ECO:0000256" key="1">
    <source>
        <dbReference type="SAM" id="MobiDB-lite"/>
    </source>
</evidence>
<dbReference type="RefSeq" id="XP_023623609.1">
    <property type="nucleotide sequence ID" value="XM_023767841.1"/>
</dbReference>